<dbReference type="PRINTS" id="PR00360">
    <property type="entry name" value="C2DOMAIN"/>
</dbReference>
<dbReference type="GO" id="GO:0046872">
    <property type="term" value="F:metal ion binding"/>
    <property type="evidence" value="ECO:0007669"/>
    <property type="project" value="UniProtKB-KW"/>
</dbReference>
<dbReference type="InterPro" id="IPR001565">
    <property type="entry name" value="Synaptotagmin"/>
</dbReference>
<dbReference type="GO" id="GO:0098793">
    <property type="term" value="C:presynapse"/>
    <property type="evidence" value="ECO:0007669"/>
    <property type="project" value="GOC"/>
</dbReference>
<organism evidence="5 6">
    <name type="scientific">Hipposideros armiger</name>
    <name type="common">Great Himalayan leaf-nosed bat</name>
    <dbReference type="NCBI Taxonomy" id="186990"/>
    <lineage>
        <taxon>Eukaryota</taxon>
        <taxon>Metazoa</taxon>
        <taxon>Chordata</taxon>
        <taxon>Craniata</taxon>
        <taxon>Vertebrata</taxon>
        <taxon>Euteleostomi</taxon>
        <taxon>Mammalia</taxon>
        <taxon>Eutheria</taxon>
        <taxon>Laurasiatheria</taxon>
        <taxon>Chiroptera</taxon>
        <taxon>Yinpterochiroptera</taxon>
        <taxon>Rhinolophoidea</taxon>
        <taxon>Hipposideridae</taxon>
        <taxon>Hipposideros</taxon>
    </lineage>
</organism>
<dbReference type="RefSeq" id="XP_019501070.1">
    <property type="nucleotide sequence ID" value="XM_019645525.1"/>
</dbReference>
<gene>
    <name evidence="6" type="primary">LOC109384284</name>
</gene>
<dbReference type="GO" id="GO:0006887">
    <property type="term" value="P:exocytosis"/>
    <property type="evidence" value="ECO:0007669"/>
    <property type="project" value="TreeGrafter"/>
</dbReference>
<keyword evidence="2" id="KW-0677">Repeat</keyword>
<dbReference type="SMART" id="SM00239">
    <property type="entry name" value="C2"/>
    <property type="match status" value="2"/>
</dbReference>
<dbReference type="KEGG" id="hai:109384284"/>
<dbReference type="InterPro" id="IPR043566">
    <property type="entry name" value="Rabphilin/DOC2/Noc2"/>
</dbReference>
<evidence type="ECO:0000256" key="2">
    <source>
        <dbReference type="ARBA" id="ARBA00022737"/>
    </source>
</evidence>
<feature type="domain" description="C2" evidence="4">
    <location>
        <begin position="263"/>
        <end position="385"/>
    </location>
</feature>
<keyword evidence="5" id="KW-1185">Reference proteome</keyword>
<proteinExistence type="predicted"/>
<dbReference type="FunFam" id="2.60.40.150:FF:000032">
    <property type="entry name" value="Double c2-like domain-containing"/>
    <property type="match status" value="1"/>
</dbReference>
<dbReference type="AlphaFoldDB" id="A0A8B7RPE7"/>
<name>A0A8B7RPE7_HIPAR</name>
<evidence type="ECO:0000256" key="1">
    <source>
        <dbReference type="ARBA" id="ARBA00022723"/>
    </source>
</evidence>
<evidence type="ECO:0000256" key="3">
    <source>
        <dbReference type="SAM" id="MobiDB-lite"/>
    </source>
</evidence>
<dbReference type="SUPFAM" id="SSF49562">
    <property type="entry name" value="C2 domain (Calcium/lipid-binding domain, CaLB)"/>
    <property type="match status" value="2"/>
</dbReference>
<dbReference type="Pfam" id="PF00168">
    <property type="entry name" value="C2"/>
    <property type="match status" value="2"/>
</dbReference>
<dbReference type="GO" id="GO:0061669">
    <property type="term" value="P:spontaneous neurotransmitter secretion"/>
    <property type="evidence" value="ECO:0007669"/>
    <property type="project" value="TreeGrafter"/>
</dbReference>
<evidence type="ECO:0000313" key="5">
    <source>
        <dbReference type="Proteomes" id="UP000694851"/>
    </source>
</evidence>
<dbReference type="OrthoDB" id="10059918at2759"/>
<feature type="domain" description="C2" evidence="4">
    <location>
        <begin position="101"/>
        <end position="230"/>
    </location>
</feature>
<evidence type="ECO:0000313" key="6">
    <source>
        <dbReference type="RefSeq" id="XP_019501070.1"/>
    </source>
</evidence>
<dbReference type="PANTHER" id="PTHR45729:SF7">
    <property type="entry name" value="DOUBLE C2-LIKE DOMAIN-CONTAINING PROTEIN GAMMA"/>
    <property type="match status" value="1"/>
</dbReference>
<dbReference type="Gene3D" id="2.60.40.150">
    <property type="entry name" value="C2 domain"/>
    <property type="match status" value="2"/>
</dbReference>
<dbReference type="PANTHER" id="PTHR45729">
    <property type="entry name" value="RABPHILIN, ISOFORM A"/>
    <property type="match status" value="1"/>
</dbReference>
<accession>A0A8B7RPE7</accession>
<feature type="region of interest" description="Disordered" evidence="3">
    <location>
        <begin position="49"/>
        <end position="78"/>
    </location>
</feature>
<dbReference type="PRINTS" id="PR00399">
    <property type="entry name" value="SYNAPTOTAGMN"/>
</dbReference>
<dbReference type="CDD" id="cd08384">
    <property type="entry name" value="C2B_Rabphilin_Doc2"/>
    <property type="match status" value="1"/>
</dbReference>
<sequence length="407" mass="45584">MAARRPQRVSMQEHMAIDVNPGPIRPIHLISDYFPHFYPFSESALRAPDPRPAVVPTISSAPQLQPDPEPEGDSDDSTALGTLEFTLLFDVDNSALHCTAHRAKVRMGSRGLWAVGLSHRSAPHPVSSQGLKPPASGSMDTYIKANLLPGASKASQLRTRTVRGTRGPVWEETLTYHGFTRQDAGRKTLRLCVCEDPRLRRRRQAPLLGELRVPLRKLVPNRARSFDVCLEKRRLTKRPKSLDTARGMSLYEEEVEAEVAGEERGRILLSLCYSSQRGGLLVGVLRCAHLAPMDANGYSDPFVRLFLHPNVGKKSKYKTSVRKKTLNPEFNEEFFYAGPREELAQKTLLVSVWDYDLGTANDFIGGVQLSGWASGERQRHWHECLDNSDCRLELWHTLDGVPFQLSG</sequence>
<keyword evidence="1" id="KW-0479">Metal-binding</keyword>
<dbReference type="PROSITE" id="PS50004">
    <property type="entry name" value="C2"/>
    <property type="match status" value="2"/>
</dbReference>
<dbReference type="Proteomes" id="UP000694851">
    <property type="component" value="Unplaced"/>
</dbReference>
<reference evidence="6" key="1">
    <citation type="submission" date="2025-08" db="UniProtKB">
        <authorList>
            <consortium name="RefSeq"/>
        </authorList>
    </citation>
    <scope>IDENTIFICATION</scope>
    <source>
        <tissue evidence="6">Muscle</tissue>
    </source>
</reference>
<dbReference type="InterPro" id="IPR000008">
    <property type="entry name" value="C2_dom"/>
</dbReference>
<dbReference type="InterPro" id="IPR035892">
    <property type="entry name" value="C2_domain_sf"/>
</dbReference>
<protein>
    <submittedName>
        <fullName evidence="6">Double C2-like domain-containing protein gamma isoform X1</fullName>
    </submittedName>
</protein>
<evidence type="ECO:0000259" key="4">
    <source>
        <dbReference type="PROSITE" id="PS50004"/>
    </source>
</evidence>
<dbReference type="GeneID" id="109384284"/>
<dbReference type="GO" id="GO:0016020">
    <property type="term" value="C:membrane"/>
    <property type="evidence" value="ECO:0007669"/>
    <property type="project" value="InterPro"/>
</dbReference>
<dbReference type="GO" id="GO:0017158">
    <property type="term" value="P:regulation of calcium ion-dependent exocytosis"/>
    <property type="evidence" value="ECO:0007669"/>
    <property type="project" value="TreeGrafter"/>
</dbReference>